<sequence>MSRWAIIAAIVAIGFAVATFYQRQAESKRQAEALKADPYAGASMPSRPFKGVPSSPAPSK</sequence>
<evidence type="ECO:0000256" key="1">
    <source>
        <dbReference type="SAM" id="MobiDB-lite"/>
    </source>
</evidence>
<dbReference type="AlphaFoldDB" id="A0A2W5BVP5"/>
<organism evidence="2 3">
    <name type="scientific">Sphingomonas sanxanigenens</name>
    <dbReference type="NCBI Taxonomy" id="397260"/>
    <lineage>
        <taxon>Bacteria</taxon>
        <taxon>Pseudomonadati</taxon>
        <taxon>Pseudomonadota</taxon>
        <taxon>Alphaproteobacteria</taxon>
        <taxon>Sphingomonadales</taxon>
        <taxon>Sphingomonadaceae</taxon>
        <taxon>Sphingomonas</taxon>
    </lineage>
</organism>
<feature type="region of interest" description="Disordered" evidence="1">
    <location>
        <begin position="38"/>
        <end position="60"/>
    </location>
</feature>
<dbReference type="Proteomes" id="UP000249066">
    <property type="component" value="Unassembled WGS sequence"/>
</dbReference>
<reference evidence="2 3" key="1">
    <citation type="submission" date="2017-08" db="EMBL/GenBank/DDBJ databases">
        <title>Infants hospitalized years apart are colonized by the same room-sourced microbial strains.</title>
        <authorList>
            <person name="Brooks B."/>
            <person name="Olm M.R."/>
            <person name="Firek B.A."/>
            <person name="Baker R."/>
            <person name="Thomas B.C."/>
            <person name="Morowitz M.J."/>
            <person name="Banfield J.F."/>
        </authorList>
    </citation>
    <scope>NUCLEOTIDE SEQUENCE [LARGE SCALE GENOMIC DNA]</scope>
    <source>
        <strain evidence="2">S2_018_000_R2_101</strain>
    </source>
</reference>
<dbReference type="EMBL" id="QFNN01000144">
    <property type="protein sequence ID" value="PZO87181.1"/>
    <property type="molecule type" value="Genomic_DNA"/>
</dbReference>
<protein>
    <submittedName>
        <fullName evidence="2">Uncharacterized protein</fullName>
    </submittedName>
</protein>
<name>A0A2W5BVP5_9SPHN</name>
<accession>A0A2W5BVP5</accession>
<proteinExistence type="predicted"/>
<comment type="caution">
    <text evidence="2">The sequence shown here is derived from an EMBL/GenBank/DDBJ whole genome shotgun (WGS) entry which is preliminary data.</text>
</comment>
<evidence type="ECO:0000313" key="2">
    <source>
        <dbReference type="EMBL" id="PZO87181.1"/>
    </source>
</evidence>
<evidence type="ECO:0000313" key="3">
    <source>
        <dbReference type="Proteomes" id="UP000249066"/>
    </source>
</evidence>
<gene>
    <name evidence="2" type="ORF">DI623_15185</name>
</gene>